<dbReference type="EMBL" id="VULQ01000002">
    <property type="protein sequence ID" value="MSS77412.1"/>
    <property type="molecule type" value="Genomic_DNA"/>
</dbReference>
<organism evidence="1 2">
    <name type="scientific">Anaerococcus porci</name>
    <dbReference type="NCBI Taxonomy" id="2652269"/>
    <lineage>
        <taxon>Bacteria</taxon>
        <taxon>Bacillati</taxon>
        <taxon>Bacillota</taxon>
        <taxon>Tissierellia</taxon>
        <taxon>Tissierellales</taxon>
        <taxon>Peptoniphilaceae</taxon>
        <taxon>Anaerococcus</taxon>
    </lineage>
</organism>
<name>A0A6N7VR88_9FIRM</name>
<protein>
    <submittedName>
        <fullName evidence="1">DUF4145 domain-containing protein</fullName>
    </submittedName>
</protein>
<evidence type="ECO:0000313" key="2">
    <source>
        <dbReference type="Proteomes" id="UP000441925"/>
    </source>
</evidence>
<accession>A0A6N7VR88</accession>
<sequence length="221" mass="25492">MTNIPTTILYYDNLELDVPKLCPHCHKEMIPTIISKSELQTYGQNRVFAILLRCNICSSFYAVEYIYNNPRQNPKQTLVPYTYSPTVDLNVPDNIKKISEDFEEVYIQSETAYQLDLKQIAGMGYRKSVEILVKDFLIYKDPDNSEKILKLTLNSAISKIENKKLENLARMCAYLGNDQTHPIKLHPSKDIDDLRNFTENLVLLIAFEINYLDGTQSILSN</sequence>
<gene>
    <name evidence="1" type="ORF">FYJ26_03105</name>
</gene>
<reference evidence="1 2" key="1">
    <citation type="submission" date="2019-08" db="EMBL/GenBank/DDBJ databases">
        <title>In-depth cultivation of the pig gut microbiome towards novel bacterial diversity and tailored functional studies.</title>
        <authorList>
            <person name="Wylensek D."/>
            <person name="Hitch T.C.A."/>
            <person name="Clavel T."/>
        </authorList>
    </citation>
    <scope>NUCLEOTIDE SEQUENCE [LARGE SCALE GENOMIC DNA]</scope>
    <source>
        <strain evidence="1 2">WCA-380-WT-2B</strain>
    </source>
</reference>
<proteinExistence type="predicted"/>
<comment type="caution">
    <text evidence="1">The sequence shown here is derived from an EMBL/GenBank/DDBJ whole genome shotgun (WGS) entry which is preliminary data.</text>
</comment>
<dbReference type="AlphaFoldDB" id="A0A6N7VR88"/>
<evidence type="ECO:0000313" key="1">
    <source>
        <dbReference type="EMBL" id="MSS77412.1"/>
    </source>
</evidence>
<dbReference type="RefSeq" id="WP_154539510.1">
    <property type="nucleotide sequence ID" value="NZ_VULQ01000002.1"/>
</dbReference>
<dbReference type="Proteomes" id="UP000441925">
    <property type="component" value="Unassembled WGS sequence"/>
</dbReference>
<keyword evidence="2" id="KW-1185">Reference proteome</keyword>